<feature type="compositionally biased region" description="Basic residues" evidence="1">
    <location>
        <begin position="715"/>
        <end position="729"/>
    </location>
</feature>
<feature type="compositionally biased region" description="Polar residues" evidence="1">
    <location>
        <begin position="614"/>
        <end position="629"/>
    </location>
</feature>
<dbReference type="CDD" id="cd15505">
    <property type="entry name" value="PHD_ING"/>
    <property type="match status" value="1"/>
</dbReference>
<dbReference type="EMBL" id="JAWRVI010000008">
    <property type="protein sequence ID" value="KAK4092579.1"/>
    <property type="molecule type" value="Genomic_DNA"/>
</dbReference>
<feature type="compositionally biased region" description="Low complexity" evidence="1">
    <location>
        <begin position="2118"/>
        <end position="2134"/>
    </location>
</feature>
<dbReference type="SUPFAM" id="SSF57903">
    <property type="entry name" value="FYVE/PHD zinc finger"/>
    <property type="match status" value="1"/>
</dbReference>
<feature type="region of interest" description="Disordered" evidence="1">
    <location>
        <begin position="1"/>
        <end position="59"/>
    </location>
</feature>
<dbReference type="Proteomes" id="UP001287286">
    <property type="component" value="Unassembled WGS sequence"/>
</dbReference>
<feature type="region of interest" description="Disordered" evidence="1">
    <location>
        <begin position="2549"/>
        <end position="2582"/>
    </location>
</feature>
<feature type="region of interest" description="Disordered" evidence="1">
    <location>
        <begin position="1338"/>
        <end position="1419"/>
    </location>
</feature>
<comment type="caution">
    <text evidence="3">The sequence shown here is derived from an EMBL/GenBank/DDBJ whole genome shotgun (WGS) entry which is preliminary data.</text>
</comment>
<gene>
    <name evidence="3" type="ORF">Purlil1_3200</name>
</gene>
<reference evidence="3 4" key="1">
    <citation type="journal article" date="2024" name="Microbiol. Resour. Announc.">
        <title>Genome annotations for the ascomycete fungi Trichoderma harzianum, Trichoderma aggressivum, and Purpureocillium lilacinum.</title>
        <authorList>
            <person name="Beijen E.P.W."/>
            <person name="Ohm R.A."/>
        </authorList>
    </citation>
    <scope>NUCLEOTIDE SEQUENCE [LARGE SCALE GENOMIC DNA]</scope>
    <source>
        <strain evidence="3 4">CBS 150709</strain>
    </source>
</reference>
<dbReference type="InterPro" id="IPR045142">
    <property type="entry name" value="BCAS3-like"/>
</dbReference>
<feature type="compositionally biased region" description="Acidic residues" evidence="1">
    <location>
        <begin position="230"/>
        <end position="242"/>
    </location>
</feature>
<dbReference type="PANTHER" id="PTHR13268:SF0">
    <property type="entry name" value="BCAS3 MICROTUBULE ASSOCIATED CELL MIGRATION FACTOR"/>
    <property type="match status" value="1"/>
</dbReference>
<feature type="region of interest" description="Disordered" evidence="1">
    <location>
        <begin position="2629"/>
        <end position="2653"/>
    </location>
</feature>
<protein>
    <recommendedName>
        <fullName evidence="2">Inhibitor of growth protein N-terminal histone-binding domain-containing protein</fullName>
    </recommendedName>
</protein>
<feature type="region of interest" description="Disordered" evidence="1">
    <location>
        <begin position="442"/>
        <end position="751"/>
    </location>
</feature>
<feature type="compositionally biased region" description="Polar residues" evidence="1">
    <location>
        <begin position="2135"/>
        <end position="2145"/>
    </location>
</feature>
<proteinExistence type="predicted"/>
<feature type="region of interest" description="Disordered" evidence="1">
    <location>
        <begin position="1505"/>
        <end position="1539"/>
    </location>
</feature>
<feature type="compositionally biased region" description="Polar residues" evidence="1">
    <location>
        <begin position="1653"/>
        <end position="1670"/>
    </location>
</feature>
<dbReference type="InterPro" id="IPR036322">
    <property type="entry name" value="WD40_repeat_dom_sf"/>
</dbReference>
<feature type="region of interest" description="Disordered" evidence="1">
    <location>
        <begin position="376"/>
        <end position="410"/>
    </location>
</feature>
<dbReference type="InterPro" id="IPR024610">
    <property type="entry name" value="ING_N_histone-binding"/>
</dbReference>
<feature type="compositionally biased region" description="Low complexity" evidence="1">
    <location>
        <begin position="2568"/>
        <end position="2579"/>
    </location>
</feature>
<dbReference type="InterPro" id="IPR013083">
    <property type="entry name" value="Znf_RING/FYVE/PHD"/>
</dbReference>
<feature type="compositionally biased region" description="Polar residues" evidence="1">
    <location>
        <begin position="1732"/>
        <end position="1741"/>
    </location>
</feature>
<organism evidence="3 4">
    <name type="scientific">Purpureocillium lilacinum</name>
    <name type="common">Paecilomyces lilacinus</name>
    <dbReference type="NCBI Taxonomy" id="33203"/>
    <lineage>
        <taxon>Eukaryota</taxon>
        <taxon>Fungi</taxon>
        <taxon>Dikarya</taxon>
        <taxon>Ascomycota</taxon>
        <taxon>Pezizomycotina</taxon>
        <taxon>Sordariomycetes</taxon>
        <taxon>Hypocreomycetidae</taxon>
        <taxon>Hypocreales</taxon>
        <taxon>Ophiocordycipitaceae</taxon>
        <taxon>Purpureocillium</taxon>
    </lineage>
</organism>
<feature type="region of interest" description="Disordered" evidence="1">
    <location>
        <begin position="1863"/>
        <end position="1893"/>
    </location>
</feature>
<accession>A0ABR0C861</accession>
<evidence type="ECO:0000313" key="3">
    <source>
        <dbReference type="EMBL" id="KAK4092579.1"/>
    </source>
</evidence>
<dbReference type="Gene3D" id="3.30.40.10">
    <property type="entry name" value="Zinc/RING finger domain, C3HC4 (zinc finger)"/>
    <property type="match status" value="1"/>
</dbReference>
<evidence type="ECO:0000313" key="4">
    <source>
        <dbReference type="Proteomes" id="UP001287286"/>
    </source>
</evidence>
<feature type="compositionally biased region" description="Basic and acidic residues" evidence="1">
    <location>
        <begin position="601"/>
        <end position="613"/>
    </location>
</feature>
<dbReference type="Gene3D" id="6.10.140.1740">
    <property type="match status" value="1"/>
</dbReference>
<feature type="compositionally biased region" description="Polar residues" evidence="1">
    <location>
        <begin position="456"/>
        <end position="465"/>
    </location>
</feature>
<feature type="region of interest" description="Disordered" evidence="1">
    <location>
        <begin position="1653"/>
        <end position="1757"/>
    </location>
</feature>
<evidence type="ECO:0000259" key="2">
    <source>
        <dbReference type="SMART" id="SM01408"/>
    </source>
</evidence>
<feature type="compositionally biased region" description="Basic and acidic residues" evidence="1">
    <location>
        <begin position="396"/>
        <end position="410"/>
    </location>
</feature>
<feature type="region of interest" description="Disordered" evidence="1">
    <location>
        <begin position="2113"/>
        <end position="2162"/>
    </location>
</feature>
<feature type="compositionally biased region" description="Low complexity" evidence="1">
    <location>
        <begin position="1342"/>
        <end position="1353"/>
    </location>
</feature>
<feature type="compositionally biased region" description="Acidic residues" evidence="1">
    <location>
        <begin position="737"/>
        <end position="751"/>
    </location>
</feature>
<feature type="region of interest" description="Disordered" evidence="1">
    <location>
        <begin position="774"/>
        <end position="799"/>
    </location>
</feature>
<feature type="compositionally biased region" description="Low complexity" evidence="1">
    <location>
        <begin position="547"/>
        <end position="564"/>
    </location>
</feature>
<feature type="compositionally biased region" description="Low complexity" evidence="1">
    <location>
        <begin position="1577"/>
        <end position="1593"/>
    </location>
</feature>
<feature type="domain" description="Inhibitor of growth protein N-terminal histone-binding" evidence="2">
    <location>
        <begin position="62"/>
        <end position="165"/>
    </location>
</feature>
<dbReference type="InterPro" id="IPR011011">
    <property type="entry name" value="Znf_FYVE_PHD"/>
</dbReference>
<feature type="compositionally biased region" description="Low complexity" evidence="1">
    <location>
        <begin position="15"/>
        <end position="25"/>
    </location>
</feature>
<keyword evidence="4" id="KW-1185">Reference proteome</keyword>
<feature type="compositionally biased region" description="Basic residues" evidence="1">
    <location>
        <begin position="783"/>
        <end position="797"/>
    </location>
</feature>
<dbReference type="CDD" id="cd17017">
    <property type="entry name" value="ING_Yng1p"/>
    <property type="match status" value="1"/>
</dbReference>
<name>A0ABR0C861_PURLI</name>
<feature type="region of interest" description="Disordered" evidence="1">
    <location>
        <begin position="1577"/>
        <end position="1612"/>
    </location>
</feature>
<sequence length="2665" mass="287298">MAMAAEGTEQEPVAEAEVAAASPTEKSPGDQTTELDKNATDEPAVAPTGEIEPRADPDAQTTVTDFLDFTEYLPSDIVRSLTLIGKLDETYAESSLRVDELTTAWGRLPGVAAHERPDPVKLRADISEHLDRAVSSRVFAHDEAVRMSENVNRHYNKAKLLLSKLQTMMDNYPAEEPKSPVASKSPQMTRAKLTVRATGEDGKKIPRHKIPRITVPGEVLAPYDIEYDTCSDDSDISSDSESDIPATGRRTPAPAQRIKLISNKTPKSASKPPRPQYSTAAMNAAAAANAAALLNPPPENAVIGSADAPWLQLTHYELAKLRKRMKKNATWTPSETMVARELKALGRGPDEYRDAKKKAEDEGKTFNPTVPTLVIDDESGTPQLPAGALSADSVGSEEHPTSNRGMKLNEAKKLKREALAKLAAEEAEESARQMAAAAKLFLGAPKSENSKDDTPSGKSRANSRSNGKRKREGEGEAVEGTDRGETPPRPLPKRTKTETPIPPPQPMLGHNAAPNADGSANGPLLTPGGSVVTQLETPVPIPMPPQSSARSAASPSSNASNAGSTITTTIPVKPPASETPVPLPRTDQRKTVTPVPPPTRESTRRETRGDAAKRTQQQTTVPSAATEQNPVRAGSRGPTPRVTPVPEAQTGRRPGSRGQAMSQEPPSSLAADRPRRASTARNTPVPEFKQPQKRTRRPAPGVVSTTNSGGNSAVGKRKAAPRKKARMKKEKGQVTEAETEMEEVDDEGNPIDPDEPRYCLCNRVSFGTMIQCDNDVSADSGSRRRSPAPRPPPRRRQQLTAPKNCKHEWFHLECVGLTDVPARTTKWYCPDCRKTLNIGEKGELSRIYASPCGGEYSCSESAMARINLLGVPSIASRLCNNPKRIPHLRPYSSSSSFTMSDQQQQEAGYRPVYPQAGELPDPGVRDFITNFYRISDVYDANEQWIGSFTKDAQVTMGTAKANTEQGIRELRANMWTAVRQRRHRAFKAFPGRFQAAGSGGPAEGEVMLYGDVTQWLKSAEAGADPLVIPWAAHLVVRKENDAWKLAQIDATNNRFGSVCTSPRFMPAHVFAAPAAFPGRFRLRESILARVRRRLTGPPHTDIQSTPPFDIRGPVRPGGLHPTRREACFPRSEAGERSWRWRRRHGSPDLSSRRAIRWWRAGLGAKRGACVVCAQSVHGGWKAWKANVVKRRHRGGYPRVPSHLRRRPRTSVEVVPALLEPGRLAPLPPASVSSTRTRRYVWGLFAGEPVSRSGGGLRAAVDEKHEHNFASLPVAEPRGPDASPADQQLPRWVHGASTVASRHPGGDALARHPRVRHLAPPRPPAISWAEHAVGPVRCPWRHGSNGSSSSVSPGLEAPGSASSRPRHVAGTSAQGSTVSPHPPTPRSGPLVRGPRPRAPRRISPAPLSTAPALILRPRNPGGLEAPLLRLRQDTPPESDQDEDKDLLEIQARVLLPTPRSRKLRLCSAKHQGECLVRGSRGGARPRRAPLPSHPSLLHHVETPAHALTNEPFPPPRRQEGQEACQRKRRNRRRGDQAGRCKVPVSALLSPSTASLPLPLASTLYLATYAVAANGHGAGNVSSSSNNSHASHPASDVSSPPAVTPEIKPTLHDHDKNVASPLLEALSTTSVSASTAPSMANEWARGAIMAGSPGNLINLNSESPPTQPSSYEDSGRLHHAWPAAHRPFMSPSPASPSPPHSNRRPLSFQMDAQYHVPGTSPRGVSTVPYRRSSLHSPYPNSRASPHPPLPHQPQPHFYGAHDLDLTITPQSGGMKPGDHGFFFGFDRLPSPDSSTASEQVVLAGYEGGLQVYAVGKRGIDLVANLKGLRGGVHHAKILPWTIGGDAHLFPLVAVVVHGPVLPPRAANGAPKEDAASRVTPDDGTSPRPGFAPLEGIQGRPGSALMSYQTAVEVYSLKTNKLVDVLLQAQKVPINTEVSLSSPLFQPPPPTGALTIKADSGTIAVCSGTTGECWVYRQLLEPQNSHFFACSGKIWTTIQQGRASEVPEESDKTYPSVAPHRPSPQTPILALNGHWIAYCPAAPSSQISLRAHIPVPILGRAPGVSSMTPPHLPAVTSSVDLPISDSMVNKIMRETTQELIQGAKWVGQQGLQAWNSYWNKPSSPQSQPQQARSPPQQWAGSRSPQTDAAQFPPTHGTSSPATAKEPGIVAILDTETLASSNTIHPLTTFATPLGCSFLSFSPSSLALFTASTKGDVQTVWDLLRIQHTHSSPLQTTLAQNDSSGPLVRQVAQFSRMTVARIVDVVWTAPQGERLAMVTERGTIHLLDMPFSSFMWPPPRRRKVAAKSATEQTEVSGSAVSMASGAFGAAYQAAMPFVTRSRRSSGNVPATPANTLRDSAAQGGRAIAATISHSLGKTGTAISQLRHTGENRVALPTSAVLPSGACVAWLRGRRSQVLVSVGGGLVRLFPCKARRSSTVAGNRIARANKYKDFKVPLLPDDVVAPIVRQILELGAVDEYLELSDAEMEAGNTMTLKGHAQASPPVHGMDVTIPQAEIESSAPYQPFHTDRRVALCEYVREGGAQLESASVLLANTNQDEQSNTKKKKKRQPATESHSSESSATGAWAFGQDMPTVRKDLGLQAGTDDDISSDDHLALPPSAMERVMQYGDEEHIVVTTRRRRGPRSGEGDEDGFFEDDCDVLDFADQRV</sequence>
<dbReference type="SMART" id="SM01408">
    <property type="entry name" value="ING"/>
    <property type="match status" value="1"/>
</dbReference>
<evidence type="ECO:0000256" key="1">
    <source>
        <dbReference type="SAM" id="MobiDB-lite"/>
    </source>
</evidence>
<dbReference type="SUPFAM" id="SSF50978">
    <property type="entry name" value="WD40 repeat-like"/>
    <property type="match status" value="1"/>
</dbReference>
<dbReference type="PANTHER" id="PTHR13268">
    <property type="entry name" value="BREAST CARCINOMA AMPLIFIED SEQUENCE 3"/>
    <property type="match status" value="1"/>
</dbReference>
<feature type="region of interest" description="Disordered" evidence="1">
    <location>
        <begin position="230"/>
        <end position="276"/>
    </location>
</feature>
<feature type="region of interest" description="Disordered" evidence="1">
    <location>
        <begin position="1476"/>
        <end position="1495"/>
    </location>
</feature>